<feature type="domain" description="Cell envelope-related transcriptional attenuator" evidence="6">
    <location>
        <begin position="92"/>
        <end position="245"/>
    </location>
</feature>
<evidence type="ECO:0000256" key="1">
    <source>
        <dbReference type="ARBA" id="ARBA00006068"/>
    </source>
</evidence>
<keyword evidence="5" id="KW-0472">Membrane</keyword>
<sequence>MEDSRKRRRKQKRTRFVLKTALIVSLIGLITVGSGVWYIYNQLNDTAAGAFQGLDRGNKSELRIEPVDVGKDNFSMLLLGSDHREGDSGGERTDTMMVATFNKDDRSIMLTSIPRDTYTEIVGHRSGEFYDKINHAHAFGGIDMTIDSVENLLDIPIDHYALVRFDGLVEIIDALEGITVDVTYEFDFKEKSRNVDFTFTEGPTKMNGEKALAYARERKSAAGGGDKGRGIRQQQVIEAIIDRAASFSSITRFNDVFDAVGNNIQMDLSFANILSLHGYASSISNIETHQLQTAGDRRLDNYGNSIWYEDVIEEDLVELQGTLKEHLGLESTAPSSTVQQN</sequence>
<protein>
    <submittedName>
        <fullName evidence="7">LCP family protein required for cell wall assembly</fullName>
    </submittedName>
</protein>
<evidence type="ECO:0000313" key="7">
    <source>
        <dbReference type="EMBL" id="MBM7840419.1"/>
    </source>
</evidence>
<keyword evidence="8" id="KW-1185">Reference proteome</keyword>
<dbReference type="InterPro" id="IPR050922">
    <property type="entry name" value="LytR/CpsA/Psr_CW_biosynth"/>
</dbReference>
<dbReference type="EMBL" id="JAFBCV010000014">
    <property type="protein sequence ID" value="MBM7840419.1"/>
    <property type="molecule type" value="Genomic_DNA"/>
</dbReference>
<gene>
    <name evidence="7" type="ORF">JOC54_003711</name>
</gene>
<comment type="similarity">
    <text evidence="1">Belongs to the LytR/CpsA/Psr (LCP) family.</text>
</comment>
<evidence type="ECO:0000259" key="6">
    <source>
        <dbReference type="Pfam" id="PF03816"/>
    </source>
</evidence>
<evidence type="ECO:0000256" key="4">
    <source>
        <dbReference type="ARBA" id="ARBA00022989"/>
    </source>
</evidence>
<dbReference type="PANTHER" id="PTHR33392">
    <property type="entry name" value="POLYISOPRENYL-TEICHOIC ACID--PEPTIDOGLYCAN TEICHOIC ACID TRANSFERASE TAGU"/>
    <property type="match status" value="1"/>
</dbReference>
<dbReference type="InterPro" id="IPR004474">
    <property type="entry name" value="LytR_CpsA_psr"/>
</dbReference>
<evidence type="ECO:0000256" key="5">
    <source>
        <dbReference type="SAM" id="Phobius"/>
    </source>
</evidence>
<keyword evidence="2 5" id="KW-0812">Transmembrane</keyword>
<dbReference type="Pfam" id="PF03816">
    <property type="entry name" value="LytR_cpsA_psr"/>
    <property type="match status" value="1"/>
</dbReference>
<reference evidence="7" key="1">
    <citation type="submission" date="2021-01" db="EMBL/GenBank/DDBJ databases">
        <title>Genomic Encyclopedia of Type Strains, Phase IV (KMG-IV): sequencing the most valuable type-strain genomes for metagenomic binning, comparative biology and taxonomic classification.</title>
        <authorList>
            <person name="Goeker M."/>
        </authorList>
    </citation>
    <scope>NUCLEOTIDE SEQUENCE</scope>
    <source>
        <strain evidence="7">DSM 21943</strain>
    </source>
</reference>
<organism evidence="7 8">
    <name type="scientific">Shouchella xiaoxiensis</name>
    <dbReference type="NCBI Taxonomy" id="766895"/>
    <lineage>
        <taxon>Bacteria</taxon>
        <taxon>Bacillati</taxon>
        <taxon>Bacillota</taxon>
        <taxon>Bacilli</taxon>
        <taxon>Bacillales</taxon>
        <taxon>Bacillaceae</taxon>
        <taxon>Shouchella</taxon>
    </lineage>
</organism>
<keyword evidence="4 5" id="KW-1133">Transmembrane helix</keyword>
<evidence type="ECO:0000256" key="2">
    <source>
        <dbReference type="ARBA" id="ARBA00022692"/>
    </source>
</evidence>
<feature type="transmembrane region" description="Helical" evidence="5">
    <location>
        <begin position="21"/>
        <end position="40"/>
    </location>
</feature>
<dbReference type="NCBIfam" id="TIGR00350">
    <property type="entry name" value="lytR_cpsA_psr"/>
    <property type="match status" value="1"/>
</dbReference>
<name>A0ABS2SY50_9BACI</name>
<dbReference type="RefSeq" id="WP_204468014.1">
    <property type="nucleotide sequence ID" value="NZ_JAFBCV010000014.1"/>
</dbReference>
<evidence type="ECO:0000313" key="8">
    <source>
        <dbReference type="Proteomes" id="UP001179280"/>
    </source>
</evidence>
<evidence type="ECO:0000256" key="3">
    <source>
        <dbReference type="ARBA" id="ARBA00022968"/>
    </source>
</evidence>
<dbReference type="Proteomes" id="UP001179280">
    <property type="component" value="Unassembled WGS sequence"/>
</dbReference>
<accession>A0ABS2SY50</accession>
<comment type="caution">
    <text evidence="7">The sequence shown here is derived from an EMBL/GenBank/DDBJ whole genome shotgun (WGS) entry which is preliminary data.</text>
</comment>
<proteinExistence type="inferred from homology"/>
<keyword evidence="3" id="KW-0735">Signal-anchor</keyword>
<dbReference type="Gene3D" id="3.40.630.190">
    <property type="entry name" value="LCP protein"/>
    <property type="match status" value="1"/>
</dbReference>
<dbReference type="PANTHER" id="PTHR33392:SF6">
    <property type="entry name" value="POLYISOPRENYL-TEICHOIC ACID--PEPTIDOGLYCAN TEICHOIC ACID TRANSFERASE TAGU"/>
    <property type="match status" value="1"/>
</dbReference>